<evidence type="ECO:0000256" key="7">
    <source>
        <dbReference type="ARBA" id="ARBA00023053"/>
    </source>
</evidence>
<feature type="transmembrane region" description="Helical" evidence="13">
    <location>
        <begin position="411"/>
        <end position="435"/>
    </location>
</feature>
<gene>
    <name evidence="14" type="ORF">Pcinc_040557</name>
</gene>
<feature type="transmembrane region" description="Helical" evidence="13">
    <location>
        <begin position="547"/>
        <end position="566"/>
    </location>
</feature>
<feature type="transmembrane region" description="Helical" evidence="13">
    <location>
        <begin position="384"/>
        <end position="405"/>
    </location>
</feature>
<comment type="subcellular location">
    <subcellularLocation>
        <location evidence="1">Cell membrane</location>
        <topology evidence="1">Multi-pass membrane protein</topology>
    </subcellularLocation>
</comment>
<keyword evidence="6 13" id="KW-1133">Transmembrane helix</keyword>
<comment type="similarity">
    <text evidence="2 11">Belongs to the sodium:solute symporter (SSF) (TC 2.A.21) family.</text>
</comment>
<comment type="caution">
    <text evidence="14">The sequence shown here is derived from an EMBL/GenBank/DDBJ whole genome shotgun (WGS) entry which is preliminary data.</text>
</comment>
<keyword evidence="4" id="KW-1003">Cell membrane</keyword>
<evidence type="ECO:0000256" key="13">
    <source>
        <dbReference type="SAM" id="Phobius"/>
    </source>
</evidence>
<evidence type="ECO:0000256" key="10">
    <source>
        <dbReference type="ARBA" id="ARBA00023201"/>
    </source>
</evidence>
<feature type="transmembrane region" description="Helical" evidence="13">
    <location>
        <begin position="6"/>
        <end position="27"/>
    </location>
</feature>
<feature type="transmembrane region" description="Helical" evidence="13">
    <location>
        <begin position="233"/>
        <end position="252"/>
    </location>
</feature>
<evidence type="ECO:0000313" key="14">
    <source>
        <dbReference type="EMBL" id="KAK3852872.1"/>
    </source>
</evidence>
<dbReference type="NCBIfam" id="TIGR00813">
    <property type="entry name" value="sss"/>
    <property type="match status" value="1"/>
</dbReference>
<reference evidence="14" key="1">
    <citation type="submission" date="2023-10" db="EMBL/GenBank/DDBJ databases">
        <title>Genome assemblies of two species of porcelain crab, Petrolisthes cinctipes and Petrolisthes manimaculis (Anomura: Porcellanidae).</title>
        <authorList>
            <person name="Angst P."/>
        </authorList>
    </citation>
    <scope>NUCLEOTIDE SEQUENCE</scope>
    <source>
        <strain evidence="14">PB745_01</strain>
        <tissue evidence="14">Gill</tissue>
    </source>
</reference>
<sequence length="637" mass="69387">MALGIVDIVLLVISLMCSAAIGVYYGIKGIRSTPLEYLLGGRSMKPLPLSLSLMVGTISAITIVGSAGEMYAFGTQLWMMDVGILFGLVIIAKVFIPILYPLKMVSLYEYVERRFKSRWLRKSTVFLQLLGGYMFIGFLLFPPSIALQFITGLHIVYNILIIGGICTLYSTFGGVKAVVYTDALQSLVMVAGVLAIVIQGCITHGGMANIIDTAYHHQRIEFFNMNLNPYQRHSLWLCVINGFFFTLGTYGVNQSQTQRYFSTASVKHAQRVLYYAAVGMVLMRALINLSGLVMFANYVGCDPITHPTRPMTDPSQVAIFYVNTELPKIPGLAGLFVAAVYAAVLSSVSTQLNSMTALVWEDFLKELAFFKGWTDVKVGYLQKILVLGAGVLGMVLGLVVWQLGWSFFRTVLAINGALSGPLIGLFLIAVFLPWVNTKGASIGFIVSIILNVIMAIGQLTMPKAPYLPLSRENCPLSTPTNMTLPSLSPITNLTDSTLSTLSPLSTIPSTSLDFTTTTTISATTPATTPESPPGEWLFGLSYCLNPLWGTLFSILISIIVTAITGMNSPEDIDRKLIAPPSWEAFQRPLSQLFTRRKRNQASTDDAEHGDNQPLREGSPPAVAECKEKEGGGENGLV</sequence>
<evidence type="ECO:0000256" key="3">
    <source>
        <dbReference type="ARBA" id="ARBA00022448"/>
    </source>
</evidence>
<dbReference type="PROSITE" id="PS50283">
    <property type="entry name" value="NA_SOLUT_SYMP_3"/>
    <property type="match status" value="1"/>
</dbReference>
<keyword evidence="15" id="KW-1185">Reference proteome</keyword>
<dbReference type="AlphaFoldDB" id="A0AAE1BMM1"/>
<dbReference type="Pfam" id="PF00474">
    <property type="entry name" value="SSF"/>
    <property type="match status" value="1"/>
</dbReference>
<evidence type="ECO:0000256" key="11">
    <source>
        <dbReference type="RuleBase" id="RU362091"/>
    </source>
</evidence>
<keyword evidence="7" id="KW-0915">Sodium</keyword>
<keyword evidence="9 13" id="KW-0472">Membrane</keyword>
<organism evidence="14 15">
    <name type="scientific">Petrolisthes cinctipes</name>
    <name type="common">Flat porcelain crab</name>
    <dbReference type="NCBI Taxonomy" id="88211"/>
    <lineage>
        <taxon>Eukaryota</taxon>
        <taxon>Metazoa</taxon>
        <taxon>Ecdysozoa</taxon>
        <taxon>Arthropoda</taxon>
        <taxon>Crustacea</taxon>
        <taxon>Multicrustacea</taxon>
        <taxon>Malacostraca</taxon>
        <taxon>Eumalacostraca</taxon>
        <taxon>Eucarida</taxon>
        <taxon>Decapoda</taxon>
        <taxon>Pleocyemata</taxon>
        <taxon>Anomura</taxon>
        <taxon>Galatheoidea</taxon>
        <taxon>Porcellanidae</taxon>
        <taxon>Petrolisthes</taxon>
    </lineage>
</organism>
<feature type="transmembrane region" description="Helical" evidence="13">
    <location>
        <begin position="155"/>
        <end position="175"/>
    </location>
</feature>
<protein>
    <recommendedName>
        <fullName evidence="16">Sodium-coupled monocarboxylate transporter 1</fullName>
    </recommendedName>
</protein>
<dbReference type="GO" id="GO:0015293">
    <property type="term" value="F:symporter activity"/>
    <property type="evidence" value="ECO:0007669"/>
    <property type="project" value="TreeGrafter"/>
</dbReference>
<dbReference type="InterPro" id="IPR038377">
    <property type="entry name" value="Na/Glc_symporter_sf"/>
</dbReference>
<dbReference type="PANTHER" id="PTHR42985">
    <property type="entry name" value="SODIUM-COUPLED MONOCARBOXYLATE TRANSPORTER"/>
    <property type="match status" value="1"/>
</dbReference>
<feature type="transmembrane region" description="Helical" evidence="13">
    <location>
        <begin position="442"/>
        <end position="461"/>
    </location>
</feature>
<dbReference type="InterPro" id="IPR051163">
    <property type="entry name" value="Sodium:Solute_Symporter_SSF"/>
</dbReference>
<feature type="transmembrane region" description="Helical" evidence="13">
    <location>
        <begin position="77"/>
        <end position="102"/>
    </location>
</feature>
<proteinExistence type="inferred from homology"/>
<dbReference type="GO" id="GO:0005886">
    <property type="term" value="C:plasma membrane"/>
    <property type="evidence" value="ECO:0007669"/>
    <property type="project" value="UniProtKB-SubCell"/>
</dbReference>
<dbReference type="Proteomes" id="UP001286313">
    <property type="component" value="Unassembled WGS sequence"/>
</dbReference>
<feature type="transmembrane region" description="Helical" evidence="13">
    <location>
        <begin position="272"/>
        <end position="296"/>
    </location>
</feature>
<dbReference type="InterPro" id="IPR001734">
    <property type="entry name" value="Na/solute_symporter"/>
</dbReference>
<feature type="transmembrane region" description="Helical" evidence="13">
    <location>
        <begin position="187"/>
        <end position="211"/>
    </location>
</feature>
<evidence type="ECO:0000256" key="5">
    <source>
        <dbReference type="ARBA" id="ARBA00022692"/>
    </source>
</evidence>
<feature type="region of interest" description="Disordered" evidence="12">
    <location>
        <begin position="596"/>
        <end position="637"/>
    </location>
</feature>
<dbReference type="GO" id="GO:0006814">
    <property type="term" value="P:sodium ion transport"/>
    <property type="evidence" value="ECO:0007669"/>
    <property type="project" value="UniProtKB-KW"/>
</dbReference>
<feature type="transmembrane region" description="Helical" evidence="13">
    <location>
        <begin position="329"/>
        <end position="348"/>
    </location>
</feature>
<evidence type="ECO:0000256" key="2">
    <source>
        <dbReference type="ARBA" id="ARBA00006434"/>
    </source>
</evidence>
<feature type="transmembrane region" description="Helical" evidence="13">
    <location>
        <begin position="123"/>
        <end position="143"/>
    </location>
</feature>
<evidence type="ECO:0000256" key="8">
    <source>
        <dbReference type="ARBA" id="ARBA00023065"/>
    </source>
</evidence>
<evidence type="ECO:0000256" key="1">
    <source>
        <dbReference type="ARBA" id="ARBA00004651"/>
    </source>
</evidence>
<keyword evidence="8" id="KW-0406">Ion transport</keyword>
<name>A0AAE1BMM1_PETCI</name>
<accession>A0AAE1BMM1</accession>
<keyword evidence="5 13" id="KW-0812">Transmembrane</keyword>
<dbReference type="EMBL" id="JAWQEG010007207">
    <property type="protein sequence ID" value="KAK3852872.1"/>
    <property type="molecule type" value="Genomic_DNA"/>
</dbReference>
<keyword evidence="10" id="KW-0739">Sodium transport</keyword>
<feature type="transmembrane region" description="Helical" evidence="13">
    <location>
        <begin position="47"/>
        <end position="65"/>
    </location>
</feature>
<evidence type="ECO:0000256" key="4">
    <source>
        <dbReference type="ARBA" id="ARBA00022475"/>
    </source>
</evidence>
<keyword evidence="3" id="KW-0813">Transport</keyword>
<evidence type="ECO:0000256" key="6">
    <source>
        <dbReference type="ARBA" id="ARBA00022989"/>
    </source>
</evidence>
<evidence type="ECO:0000313" key="15">
    <source>
        <dbReference type="Proteomes" id="UP001286313"/>
    </source>
</evidence>
<evidence type="ECO:0008006" key="16">
    <source>
        <dbReference type="Google" id="ProtNLM"/>
    </source>
</evidence>
<evidence type="ECO:0000256" key="9">
    <source>
        <dbReference type="ARBA" id="ARBA00023136"/>
    </source>
</evidence>
<dbReference type="Gene3D" id="1.20.1730.10">
    <property type="entry name" value="Sodium/glucose cotransporter"/>
    <property type="match status" value="1"/>
</dbReference>
<evidence type="ECO:0000256" key="12">
    <source>
        <dbReference type="SAM" id="MobiDB-lite"/>
    </source>
</evidence>
<dbReference type="PANTHER" id="PTHR42985:SF40">
    <property type="entry name" value="LD47995P-RELATED"/>
    <property type="match status" value="1"/>
</dbReference>